<dbReference type="GeneID" id="95989661"/>
<feature type="region of interest" description="Disordered" evidence="3">
    <location>
        <begin position="1"/>
        <end position="20"/>
    </location>
</feature>
<dbReference type="RefSeq" id="XP_069204944.1">
    <property type="nucleotide sequence ID" value="XM_069357007.1"/>
</dbReference>
<evidence type="ECO:0000313" key="4">
    <source>
        <dbReference type="EMBL" id="KAL1405000.1"/>
    </source>
</evidence>
<reference evidence="4 5" key="1">
    <citation type="submission" date="2023-08" db="EMBL/GenBank/DDBJ databases">
        <title>Annotated Genome Sequence of Vanrija albida AlHP1.</title>
        <authorList>
            <person name="Herzog R."/>
        </authorList>
    </citation>
    <scope>NUCLEOTIDE SEQUENCE [LARGE SCALE GENOMIC DNA]</scope>
    <source>
        <strain evidence="4 5">AlHP1</strain>
    </source>
</reference>
<feature type="coiled-coil region" evidence="2">
    <location>
        <begin position="291"/>
        <end position="341"/>
    </location>
</feature>
<sequence>MAAKTEPRASSSSPPTPDNVIYLPENHFTGEPQPVFDYHSLDGKDPAICIDNGSHSWRAGFSTMDTPYIDRPNVVSRYRDRKLLRNTLLFGNDVEVDANSRSNGRSMFDGDMLIHGDLMESALDYTFLTLGIDTGNIEHPIVMTERLANPIFTRAMTSEILFELYGAPEVSYGIDSLFAFSRHKKQDGLAVNLGHNASTIIPVVDGKGILSRAKRIPWGGAQAADLMLKLTQLKYPSFPVKVTNSQATFMYRETCYFSSDYDDELRSLADPVKMMEQTKVIQFPFNQPEVIEKTEEEIAAALERRREQGKRLQDMQAKQRAEKLAAQVAELEEYKTILAERSKLKKADFLKRVSEVTPFDTEQELEAWVTKTDAEVRRKQRRAAGEEPEPEEEPSFPLVDRPDEELTEEEIKDKRRQKLMKAGWEARVKIREEKQREKERLEEEQRKEDEERTNNLEGWSSRLKEEQDEVIERIRERKKRRAQLGDRKSAAAQNRMKSIASLAADTNGGKKRKKGDEEKDDGFGRDDSDWAVYREIGGEDDSEAEEDDLAQLESIESRLLQYDPTFTDDDTLEGKVRVKNALLNAFVRGGTDGRYDSDSMEQSYQIHLNVERIRVPETWFQPSMFGIDSAGLGEVAGWLMNGFEDDVRKRIMQSVVLTGGSTKLPNLLPRMRNTLTPVLPFREPLKILGTVDGGDPRLEAWRGMAEWASSAEAKASRVTRAEYDEHGGEWLKEHAWGNVAI</sequence>
<dbReference type="InterPro" id="IPR004000">
    <property type="entry name" value="Actin"/>
</dbReference>
<dbReference type="CDD" id="cd10211">
    <property type="entry name" value="ASKHA_NBD_Arp5"/>
    <property type="match status" value="1"/>
</dbReference>
<feature type="compositionally biased region" description="Basic and acidic residues" evidence="3">
    <location>
        <begin position="462"/>
        <end position="475"/>
    </location>
</feature>
<keyword evidence="5" id="KW-1185">Reference proteome</keyword>
<protein>
    <submittedName>
        <fullName evidence="4">Actin-related protein 5</fullName>
    </submittedName>
</protein>
<keyword evidence="2" id="KW-0175">Coiled coil</keyword>
<evidence type="ECO:0000256" key="2">
    <source>
        <dbReference type="SAM" id="Coils"/>
    </source>
</evidence>
<accession>A0ABR3PRB8</accession>
<name>A0ABR3PRB8_9TREE</name>
<dbReference type="PANTHER" id="PTHR11937">
    <property type="entry name" value="ACTIN"/>
    <property type="match status" value="1"/>
</dbReference>
<evidence type="ECO:0000313" key="5">
    <source>
        <dbReference type="Proteomes" id="UP001565368"/>
    </source>
</evidence>
<dbReference type="EMBL" id="JBBXJM010000007">
    <property type="protein sequence ID" value="KAL1405000.1"/>
    <property type="molecule type" value="Genomic_DNA"/>
</dbReference>
<dbReference type="Pfam" id="PF00022">
    <property type="entry name" value="Actin"/>
    <property type="match status" value="2"/>
</dbReference>
<dbReference type="Gene3D" id="3.30.420.40">
    <property type="match status" value="4"/>
</dbReference>
<feature type="compositionally biased region" description="Basic and acidic residues" evidence="3">
    <location>
        <begin position="424"/>
        <end position="454"/>
    </location>
</feature>
<feature type="compositionally biased region" description="Basic and acidic residues" evidence="3">
    <location>
        <begin position="514"/>
        <end position="528"/>
    </location>
</feature>
<dbReference type="Proteomes" id="UP001565368">
    <property type="component" value="Unassembled WGS sequence"/>
</dbReference>
<dbReference type="InterPro" id="IPR043129">
    <property type="entry name" value="ATPase_NBD"/>
</dbReference>
<comment type="caution">
    <text evidence="4">The sequence shown here is derived from an EMBL/GenBank/DDBJ whole genome shotgun (WGS) entry which is preliminary data.</text>
</comment>
<proteinExistence type="inferred from homology"/>
<dbReference type="Gene3D" id="3.90.640.10">
    <property type="entry name" value="Actin, Chain A, domain 4"/>
    <property type="match status" value="2"/>
</dbReference>
<organism evidence="4 5">
    <name type="scientific">Vanrija albida</name>
    <dbReference type="NCBI Taxonomy" id="181172"/>
    <lineage>
        <taxon>Eukaryota</taxon>
        <taxon>Fungi</taxon>
        <taxon>Dikarya</taxon>
        <taxon>Basidiomycota</taxon>
        <taxon>Agaricomycotina</taxon>
        <taxon>Tremellomycetes</taxon>
        <taxon>Trichosporonales</taxon>
        <taxon>Trichosporonaceae</taxon>
        <taxon>Vanrija</taxon>
    </lineage>
</organism>
<dbReference type="SMART" id="SM00268">
    <property type="entry name" value="ACTIN"/>
    <property type="match status" value="1"/>
</dbReference>
<feature type="region of interest" description="Disordered" evidence="3">
    <location>
        <begin position="379"/>
        <end position="532"/>
    </location>
</feature>
<evidence type="ECO:0000256" key="3">
    <source>
        <dbReference type="SAM" id="MobiDB-lite"/>
    </source>
</evidence>
<evidence type="ECO:0000256" key="1">
    <source>
        <dbReference type="RuleBase" id="RU000487"/>
    </source>
</evidence>
<comment type="similarity">
    <text evidence="1">Belongs to the actin family.</text>
</comment>
<gene>
    <name evidence="4" type="primary">ARP5</name>
    <name evidence="4" type="ORF">Q8F55_008618</name>
</gene>
<dbReference type="SUPFAM" id="SSF53067">
    <property type="entry name" value="Actin-like ATPase domain"/>
    <property type="match status" value="2"/>
</dbReference>